<evidence type="ECO:0000313" key="2">
    <source>
        <dbReference type="Proteomes" id="UP000192534"/>
    </source>
</evidence>
<keyword evidence="2" id="KW-1185">Reference proteome</keyword>
<dbReference type="GO" id="GO:0009306">
    <property type="term" value="P:protein secretion"/>
    <property type="evidence" value="ECO:0007669"/>
    <property type="project" value="InterPro"/>
</dbReference>
<gene>
    <name evidence="1" type="ORF">BST42_23345</name>
</gene>
<proteinExistence type="predicted"/>
<evidence type="ECO:0008006" key="3">
    <source>
        <dbReference type="Google" id="ProtNLM"/>
    </source>
</evidence>
<dbReference type="Pfam" id="PF10824">
    <property type="entry name" value="T7SS_ESX_EspC"/>
    <property type="match status" value="1"/>
</dbReference>
<accession>A0A1X0INZ3</accession>
<dbReference type="Proteomes" id="UP000192534">
    <property type="component" value="Unassembled WGS sequence"/>
</dbReference>
<evidence type="ECO:0000313" key="1">
    <source>
        <dbReference type="EMBL" id="ORB49556.1"/>
    </source>
</evidence>
<dbReference type="InterPro" id="IPR022536">
    <property type="entry name" value="EspC"/>
</dbReference>
<reference evidence="1 2" key="1">
    <citation type="submission" date="2016-12" db="EMBL/GenBank/DDBJ databases">
        <title>The new phylogeny of genus Mycobacterium.</title>
        <authorList>
            <person name="Tortoli E."/>
            <person name="Trovato A."/>
            <person name="Cirillo D.M."/>
        </authorList>
    </citation>
    <scope>NUCLEOTIDE SEQUENCE [LARGE SCALE GENOMIC DNA]</scope>
    <source>
        <strain evidence="1 2">DSM 44223</strain>
    </source>
</reference>
<comment type="caution">
    <text evidence="1">The sequence shown here is derived from an EMBL/GenBank/DDBJ whole genome shotgun (WGS) entry which is preliminary data.</text>
</comment>
<name>A0A1X0INZ3_MYCRH</name>
<dbReference type="AlphaFoldDB" id="A0A1X0INZ3"/>
<organism evidence="1 2">
    <name type="scientific">Mycolicibacterium rhodesiae</name>
    <name type="common">Mycobacterium rhodesiae</name>
    <dbReference type="NCBI Taxonomy" id="36814"/>
    <lineage>
        <taxon>Bacteria</taxon>
        <taxon>Bacillati</taxon>
        <taxon>Actinomycetota</taxon>
        <taxon>Actinomycetes</taxon>
        <taxon>Mycobacteriales</taxon>
        <taxon>Mycobacteriaceae</taxon>
        <taxon>Mycolicibacterium</taxon>
    </lineage>
</organism>
<dbReference type="EMBL" id="MVIH01000014">
    <property type="protein sequence ID" value="ORB49556.1"/>
    <property type="molecule type" value="Genomic_DNA"/>
</dbReference>
<sequence length="99" mass="10386">MGDMGNTRVDCGGLRVAAHHFDSTAEVLDGALRGQLSRLHFDGAMAGRMHVAHGDAVRAALDRLAAAMAQWSRAAAETAVALRVTADRYGDAELRAAAL</sequence>
<protein>
    <recommendedName>
        <fullName evidence="3">ESX-1 secretion-associated protein</fullName>
    </recommendedName>
</protein>